<dbReference type="SUPFAM" id="SSF53901">
    <property type="entry name" value="Thiolase-like"/>
    <property type="match status" value="2"/>
</dbReference>
<dbReference type="RefSeq" id="WP_195132699.1">
    <property type="nucleotide sequence ID" value="NZ_JADLQX010000027.1"/>
</dbReference>
<comment type="caution">
    <text evidence="2">The sequence shown here is derived from an EMBL/GenBank/DDBJ whole genome shotgun (WGS) entry which is preliminary data.</text>
</comment>
<evidence type="ECO:0000259" key="1">
    <source>
        <dbReference type="Pfam" id="PF22691"/>
    </source>
</evidence>
<dbReference type="PIRSF" id="PIRSF000429">
    <property type="entry name" value="Ac-CoA_Ac_transf"/>
    <property type="match status" value="1"/>
</dbReference>
<dbReference type="InterPro" id="IPR002155">
    <property type="entry name" value="Thiolase"/>
</dbReference>
<dbReference type="PANTHER" id="PTHR42870:SF1">
    <property type="entry name" value="NON-SPECIFIC LIPID-TRANSFER PROTEIN-LIKE 2"/>
    <property type="match status" value="1"/>
</dbReference>
<feature type="domain" description="Thiolase C-terminal" evidence="1">
    <location>
        <begin position="258"/>
        <end position="388"/>
    </location>
</feature>
<dbReference type="Pfam" id="PF22691">
    <property type="entry name" value="Thiolase_C_1"/>
    <property type="match status" value="1"/>
</dbReference>
<dbReference type="InterPro" id="IPR055140">
    <property type="entry name" value="Thiolase_C_2"/>
</dbReference>
<dbReference type="PANTHER" id="PTHR42870">
    <property type="entry name" value="ACETYL-COA C-ACETYLTRANSFERASE"/>
    <property type="match status" value="1"/>
</dbReference>
<keyword evidence="3" id="KW-1185">Reference proteome</keyword>
<sequence>MGDIAIVGIGEVPTASIPDRTSWDIVFDTCIEAVVDSGFAKDEIQGVISVAPIAQPVIETELAYGQLPERLGLKGVRDCAMVNAGGASTSNALRLAEQWIASGIADSVLVQQVTVHSTMPLPQQIDAFARAGVDMQWEYPYGTTYNIIMGLLANRYMYESGASAEDMASVVTALRSWAEHDPHSLFYGRPAPSVEQVLGSELLNTPLHKRESNILADGGAALVVVSAQKAKELGTPAAYKLGDSSRYFSGTCVARDFDTVADGVRVTAAEAMARAGVARQDIDLWNVYVAYPLAHPLMAENLGVAPAGQGARYFAEGRMSFGGDIAWSTIGDAPGRGHTGSGVGTACYVETARQLMGRAGKRQVAGCRFVYQNTAGGSGFNNIATIWGKDA</sequence>
<proteinExistence type="predicted"/>
<gene>
    <name evidence="2" type="ORF">IU459_28710</name>
</gene>
<dbReference type="Proteomes" id="UP000702209">
    <property type="component" value="Unassembled WGS sequence"/>
</dbReference>
<evidence type="ECO:0000313" key="3">
    <source>
        <dbReference type="Proteomes" id="UP000702209"/>
    </source>
</evidence>
<dbReference type="Gene3D" id="3.40.47.10">
    <property type="match status" value="1"/>
</dbReference>
<dbReference type="CDD" id="cd00829">
    <property type="entry name" value="SCP-x_thiolase"/>
    <property type="match status" value="1"/>
</dbReference>
<evidence type="ECO:0000313" key="2">
    <source>
        <dbReference type="EMBL" id="MBF6301489.1"/>
    </source>
</evidence>
<dbReference type="InterPro" id="IPR016039">
    <property type="entry name" value="Thiolase-like"/>
</dbReference>
<protein>
    <submittedName>
        <fullName evidence="2">Thiolase family protein</fullName>
    </submittedName>
</protein>
<reference evidence="2 3" key="1">
    <citation type="submission" date="2020-10" db="EMBL/GenBank/DDBJ databases">
        <title>Identification of Nocardia species via Next-generation sequencing and recognition of intraspecies genetic diversity.</title>
        <authorList>
            <person name="Li P."/>
            <person name="Li P."/>
            <person name="Lu B."/>
        </authorList>
    </citation>
    <scope>NUCLEOTIDE SEQUENCE [LARGE SCALE GENOMIC DNA]</scope>
    <source>
        <strain evidence="2 3">BJ06-0157</strain>
    </source>
</reference>
<dbReference type="EMBL" id="JADLQX010000027">
    <property type="protein sequence ID" value="MBF6301489.1"/>
    <property type="molecule type" value="Genomic_DNA"/>
</dbReference>
<accession>A0ABS0CY12</accession>
<organism evidence="2 3">
    <name type="scientific">Nocardia amamiensis</name>
    <dbReference type="NCBI Taxonomy" id="404578"/>
    <lineage>
        <taxon>Bacteria</taxon>
        <taxon>Bacillati</taxon>
        <taxon>Actinomycetota</taxon>
        <taxon>Actinomycetes</taxon>
        <taxon>Mycobacteriales</taxon>
        <taxon>Nocardiaceae</taxon>
        <taxon>Nocardia</taxon>
    </lineage>
</organism>
<name>A0ABS0CY12_9NOCA</name>